<dbReference type="STRING" id="1004156.AYP45_11565"/>
<evidence type="ECO:0000259" key="1">
    <source>
        <dbReference type="Pfam" id="PF13635"/>
    </source>
</evidence>
<protein>
    <recommendedName>
        <fullName evidence="1">DUF4143 domain-containing protein</fullName>
    </recommendedName>
</protein>
<proteinExistence type="predicted"/>
<dbReference type="InterPro" id="IPR025420">
    <property type="entry name" value="DUF4143"/>
</dbReference>
<dbReference type="PANTHER" id="PTHR43566:SF1">
    <property type="entry name" value="AAA+ ATPASE DOMAIN-CONTAINING PROTEIN"/>
    <property type="match status" value="1"/>
</dbReference>
<comment type="caution">
    <text evidence="2">The sequence shown here is derived from an EMBL/GenBank/DDBJ whole genome shotgun (WGS) entry which is preliminary data.</text>
</comment>
<organism evidence="2 3">
    <name type="scientific">Candidatus Brocadia carolinensis</name>
    <dbReference type="NCBI Taxonomy" id="1004156"/>
    <lineage>
        <taxon>Bacteria</taxon>
        <taxon>Pseudomonadati</taxon>
        <taxon>Planctomycetota</taxon>
        <taxon>Candidatus Brocadiia</taxon>
        <taxon>Candidatus Brocadiales</taxon>
        <taxon>Candidatus Brocadiaceae</taxon>
        <taxon>Candidatus Brocadia</taxon>
    </lineage>
</organism>
<sequence>MLYFKFDINYIMENTYIIKLVRPLSRNIRSELFKPPKIYFYDAGLMQVLWLKGLQKEVMGNVFETGVFAELVKRYSHEAVFYWRTKDKKEIDFILKIRNAILPIEIKLNFEQFNPSAIDYFNSHYK</sequence>
<dbReference type="EMBL" id="AYTS01000107">
    <property type="protein sequence ID" value="OOP55918.1"/>
    <property type="molecule type" value="Genomic_DNA"/>
</dbReference>
<gene>
    <name evidence="2" type="ORF">AYP45_11565</name>
</gene>
<accession>A0A1V4AS12</accession>
<name>A0A1V4AS12_9BACT</name>
<dbReference type="Pfam" id="PF13635">
    <property type="entry name" value="DUF4143"/>
    <property type="match status" value="1"/>
</dbReference>
<dbReference type="PANTHER" id="PTHR43566">
    <property type="entry name" value="CONSERVED PROTEIN"/>
    <property type="match status" value="1"/>
</dbReference>
<evidence type="ECO:0000313" key="3">
    <source>
        <dbReference type="Proteomes" id="UP000189681"/>
    </source>
</evidence>
<feature type="domain" description="DUF4143" evidence="1">
    <location>
        <begin position="11"/>
        <end position="108"/>
    </location>
</feature>
<evidence type="ECO:0000313" key="2">
    <source>
        <dbReference type="EMBL" id="OOP55918.1"/>
    </source>
</evidence>
<dbReference type="Proteomes" id="UP000189681">
    <property type="component" value="Unassembled WGS sequence"/>
</dbReference>
<reference evidence="2 3" key="1">
    <citation type="journal article" date="2017" name="Water Res.">
        <title>Discovery and metagenomic analysis of an anammox bacterial enrichment related to Candidatus "Brocadia caroliniensis" in a full-scale glycerol-fed nitritation-denitritation separate centrate treatment process.</title>
        <authorList>
            <person name="Park H."/>
            <person name="Brotto A.C."/>
            <person name="van Loosdrecht M.C."/>
            <person name="Chandran K."/>
        </authorList>
    </citation>
    <scope>NUCLEOTIDE SEQUENCE [LARGE SCALE GENOMIC DNA]</scope>
    <source>
        <strain evidence="2">26THWARD</strain>
    </source>
</reference>
<dbReference type="AlphaFoldDB" id="A0A1V4AS12"/>